<gene>
    <name evidence="2" type="ORF">OCH239_20975</name>
</gene>
<evidence type="ECO:0008006" key="4">
    <source>
        <dbReference type="Google" id="ProtNLM"/>
    </source>
</evidence>
<dbReference type="OrthoDB" id="7864696at2"/>
<dbReference type="EMBL" id="JALZ01000008">
    <property type="protein sequence ID" value="ETX14828.1"/>
    <property type="molecule type" value="Genomic_DNA"/>
</dbReference>
<name>X7EI66_9RHOB</name>
<sequence length="243" mass="24904">MATSASAASITHESFSFEKHQAKTAKAAAFENFDDPSTLNYTFAGGTPGSRSASKSYGEIAGSIGTSVGTFRTHGSGVGSGSTCARFSSAGTRSCNSIALQDERAINGQGNITSTKGGKALNSNDTLGMVWDVVLPGNKKFTSVVFAIRDAADAGASLAVSVNDGEATTFSKGTNNNRQLWEIVFDKPMSSAQILLANSKTNDAFTIDGAAVMVSAVPLPATGLMLLGAFGLTAGIARRRKAA</sequence>
<evidence type="ECO:0000313" key="2">
    <source>
        <dbReference type="EMBL" id="ETX14828.1"/>
    </source>
</evidence>
<feature type="transmembrane region" description="Helical" evidence="1">
    <location>
        <begin position="210"/>
        <end position="237"/>
    </location>
</feature>
<comment type="caution">
    <text evidence="2">The sequence shown here is derived from an EMBL/GenBank/DDBJ whole genome shotgun (WGS) entry which is preliminary data.</text>
</comment>
<keyword evidence="1" id="KW-0472">Membrane</keyword>
<evidence type="ECO:0000256" key="1">
    <source>
        <dbReference type="SAM" id="Phobius"/>
    </source>
</evidence>
<keyword evidence="3" id="KW-1185">Reference proteome</keyword>
<organism evidence="2 3">
    <name type="scientific">Roseivivax halodurans JCM 10272</name>
    <dbReference type="NCBI Taxonomy" id="1449350"/>
    <lineage>
        <taxon>Bacteria</taxon>
        <taxon>Pseudomonadati</taxon>
        <taxon>Pseudomonadota</taxon>
        <taxon>Alphaproteobacteria</taxon>
        <taxon>Rhodobacterales</taxon>
        <taxon>Roseobacteraceae</taxon>
        <taxon>Roseivivax</taxon>
    </lineage>
</organism>
<dbReference type="AlphaFoldDB" id="X7EI66"/>
<keyword evidence="1" id="KW-1133">Transmembrane helix</keyword>
<dbReference type="eggNOG" id="ENOG5032XD7">
    <property type="taxonomic scope" value="Bacteria"/>
</dbReference>
<reference evidence="2 3" key="1">
    <citation type="submission" date="2014-01" db="EMBL/GenBank/DDBJ databases">
        <title>Roseivivax halodurans JCM 10272 Genome Sequencing.</title>
        <authorList>
            <person name="Lai Q."/>
            <person name="Li G."/>
            <person name="Shao Z."/>
        </authorList>
    </citation>
    <scope>NUCLEOTIDE SEQUENCE [LARGE SCALE GENOMIC DNA]</scope>
    <source>
        <strain evidence="2 3">JCM 10272</strain>
    </source>
</reference>
<keyword evidence="1" id="KW-0812">Transmembrane</keyword>
<protein>
    <recommendedName>
        <fullName evidence="4">PEP-CTERM protein-sorting domain-containing protein</fullName>
    </recommendedName>
</protein>
<proteinExistence type="predicted"/>
<accession>X7EI66</accession>
<evidence type="ECO:0000313" key="3">
    <source>
        <dbReference type="Proteomes" id="UP000022447"/>
    </source>
</evidence>
<dbReference type="Proteomes" id="UP000022447">
    <property type="component" value="Unassembled WGS sequence"/>
</dbReference>